<keyword evidence="9" id="KW-0479">Metal-binding</keyword>
<evidence type="ECO:0000256" key="7">
    <source>
        <dbReference type="ARBA" id="ARBA00023150"/>
    </source>
</evidence>
<comment type="caution">
    <text evidence="11">The sequence shown here is derived from an EMBL/GenBank/DDBJ whole genome shotgun (WGS) entry which is preliminary data.</text>
</comment>
<dbReference type="InterPro" id="IPR038987">
    <property type="entry name" value="MoeA-like"/>
</dbReference>
<name>A0ABS1JDK5_9BACL</name>
<feature type="domain" description="MoaB/Mog" evidence="10">
    <location>
        <begin position="199"/>
        <end position="337"/>
    </location>
</feature>
<comment type="catalytic activity">
    <reaction evidence="8">
        <text>adenylyl-molybdopterin + molybdate = Mo-molybdopterin + AMP + H(+)</text>
        <dbReference type="Rhea" id="RHEA:35047"/>
        <dbReference type="ChEBI" id="CHEBI:15378"/>
        <dbReference type="ChEBI" id="CHEBI:36264"/>
        <dbReference type="ChEBI" id="CHEBI:62727"/>
        <dbReference type="ChEBI" id="CHEBI:71302"/>
        <dbReference type="ChEBI" id="CHEBI:456215"/>
        <dbReference type="EC" id="2.10.1.1"/>
    </reaction>
</comment>
<dbReference type="NCBIfam" id="TIGR00177">
    <property type="entry name" value="molyb_syn"/>
    <property type="match status" value="1"/>
</dbReference>
<protein>
    <recommendedName>
        <fullName evidence="5 9">Molybdopterin molybdenumtransferase</fullName>
        <ecNumber evidence="4 9">2.10.1.1</ecNumber>
    </recommendedName>
</protein>
<dbReference type="InterPro" id="IPR005111">
    <property type="entry name" value="MoeA_C_domain_IV"/>
</dbReference>
<reference evidence="11 12" key="1">
    <citation type="submission" date="2021-01" db="EMBL/GenBank/DDBJ databases">
        <title>Tumebacillus sp. strain ITR2 16S ribosomal RNA gene Genome sequencing and assembly.</title>
        <authorList>
            <person name="Kang M."/>
        </authorList>
    </citation>
    <scope>NUCLEOTIDE SEQUENCE [LARGE SCALE GENOMIC DNA]</scope>
    <source>
        <strain evidence="11 12">ITR2</strain>
    </source>
</reference>
<comment type="similarity">
    <text evidence="3 9">Belongs to the MoeA family.</text>
</comment>
<evidence type="ECO:0000256" key="4">
    <source>
        <dbReference type="ARBA" id="ARBA00013269"/>
    </source>
</evidence>
<comment type="function">
    <text evidence="1 9">Catalyzes the insertion of molybdate into adenylated molybdopterin with the concomitant release of AMP.</text>
</comment>
<evidence type="ECO:0000259" key="10">
    <source>
        <dbReference type="SMART" id="SM00852"/>
    </source>
</evidence>
<dbReference type="Gene3D" id="3.90.105.10">
    <property type="entry name" value="Molybdopterin biosynthesis moea protein, domain 2"/>
    <property type="match status" value="1"/>
</dbReference>
<evidence type="ECO:0000256" key="9">
    <source>
        <dbReference type="RuleBase" id="RU365090"/>
    </source>
</evidence>
<dbReference type="Gene3D" id="3.40.980.10">
    <property type="entry name" value="MoaB/Mog-like domain"/>
    <property type="match status" value="1"/>
</dbReference>
<keyword evidence="9" id="KW-0808">Transferase</keyword>
<evidence type="ECO:0000313" key="11">
    <source>
        <dbReference type="EMBL" id="MBL0388382.1"/>
    </source>
</evidence>
<dbReference type="EC" id="2.10.1.1" evidence="4 9"/>
<dbReference type="InterPro" id="IPR005110">
    <property type="entry name" value="MoeA_linker/N"/>
</dbReference>
<dbReference type="Pfam" id="PF03453">
    <property type="entry name" value="MoeA_N"/>
    <property type="match status" value="1"/>
</dbReference>
<gene>
    <name evidence="11" type="ORF">JJB07_17390</name>
</gene>
<organism evidence="11 12">
    <name type="scientific">Tumebacillus amylolyticus</name>
    <dbReference type="NCBI Taxonomy" id="2801339"/>
    <lineage>
        <taxon>Bacteria</taxon>
        <taxon>Bacillati</taxon>
        <taxon>Bacillota</taxon>
        <taxon>Bacilli</taxon>
        <taxon>Bacillales</taxon>
        <taxon>Alicyclobacillaceae</taxon>
        <taxon>Tumebacillus</taxon>
    </lineage>
</organism>
<dbReference type="Pfam" id="PF00994">
    <property type="entry name" value="MoCF_biosynth"/>
    <property type="match status" value="1"/>
</dbReference>
<evidence type="ECO:0000256" key="3">
    <source>
        <dbReference type="ARBA" id="ARBA00010763"/>
    </source>
</evidence>
<keyword evidence="7 9" id="KW-0501">Molybdenum cofactor biosynthesis</keyword>
<dbReference type="NCBIfam" id="NF045515">
    <property type="entry name" value="Glp_gephyrin"/>
    <property type="match status" value="1"/>
</dbReference>
<dbReference type="SUPFAM" id="SSF63882">
    <property type="entry name" value="MoeA N-terminal region -like"/>
    <property type="match status" value="1"/>
</dbReference>
<accession>A0ABS1JDK5</accession>
<dbReference type="EMBL" id="JAEQNB010000005">
    <property type="protein sequence ID" value="MBL0388382.1"/>
    <property type="molecule type" value="Genomic_DNA"/>
</dbReference>
<proteinExistence type="inferred from homology"/>
<dbReference type="PANTHER" id="PTHR10192:SF5">
    <property type="entry name" value="GEPHYRIN"/>
    <property type="match status" value="1"/>
</dbReference>
<sequence length="426" mass="45851">MKFNRPTVDVGKAQDLLLQHLTPLEAEIVPLLESFGRTLAEDVHATHPVPHFVKSGMDGYAVRAVDIQGATPETPALLKVNEVIPCGSLPTKPIGPGEAARIMTGAMLPEGADTVVMFEMTEERQEAGGDEGFEKKESLKYAVVFKEVPLGRNVSQIGEEMAAGELLLERGRTIQAGEAALLATFGFSEVPVVRRPRVAIFTTGSELLAVDAPLQPGKIRNSNRYMLTSLVQSASAQVVSLQTVPDDIEQARALVCDWMNRVDVVLTSGGVSVGDFDIMADLLDNWDGQVLFQKIEMRPGSVTSAAARGNAFLCALSGNPGACFVGFELFVRPVLHGLQARRQVLPTAFTAVLRGDYPKANIYARYLRGQTLLHEGKVYVEPVGKDQSSVTVSIKDSDCLIVIPPGGGVRDGEMVTALRLPSQPYA</sequence>
<dbReference type="Gene3D" id="2.40.340.10">
    <property type="entry name" value="MoeA, C-terminal, domain IV"/>
    <property type="match status" value="1"/>
</dbReference>
<dbReference type="SMART" id="SM00852">
    <property type="entry name" value="MoCF_biosynth"/>
    <property type="match status" value="1"/>
</dbReference>
<keyword evidence="12" id="KW-1185">Reference proteome</keyword>
<comment type="pathway">
    <text evidence="2 9">Cofactor biosynthesis; molybdopterin biosynthesis.</text>
</comment>
<dbReference type="Gene3D" id="2.170.190.11">
    <property type="entry name" value="Molybdopterin biosynthesis moea protein, domain 3"/>
    <property type="match status" value="1"/>
</dbReference>
<dbReference type="PANTHER" id="PTHR10192">
    <property type="entry name" value="MOLYBDOPTERIN BIOSYNTHESIS PROTEIN"/>
    <property type="match status" value="1"/>
</dbReference>
<dbReference type="RefSeq" id="WP_201637227.1">
    <property type="nucleotide sequence ID" value="NZ_JAEQNB010000005.1"/>
</dbReference>
<dbReference type="InterPro" id="IPR036135">
    <property type="entry name" value="MoeA_linker/N_sf"/>
</dbReference>
<keyword evidence="6 9" id="KW-0500">Molybdenum</keyword>
<comment type="cofactor">
    <cofactor evidence="9">
        <name>Mg(2+)</name>
        <dbReference type="ChEBI" id="CHEBI:18420"/>
    </cofactor>
</comment>
<evidence type="ECO:0000256" key="8">
    <source>
        <dbReference type="ARBA" id="ARBA00047317"/>
    </source>
</evidence>
<dbReference type="InterPro" id="IPR001453">
    <property type="entry name" value="MoaB/Mog_dom"/>
</dbReference>
<evidence type="ECO:0000256" key="5">
    <source>
        <dbReference type="ARBA" id="ARBA00021108"/>
    </source>
</evidence>
<dbReference type="InterPro" id="IPR036688">
    <property type="entry name" value="MoeA_C_domain_IV_sf"/>
</dbReference>
<dbReference type="Pfam" id="PF03454">
    <property type="entry name" value="MoeA_C"/>
    <property type="match status" value="1"/>
</dbReference>
<dbReference type="CDD" id="cd00887">
    <property type="entry name" value="MoeA"/>
    <property type="match status" value="1"/>
</dbReference>
<keyword evidence="9" id="KW-0460">Magnesium</keyword>
<dbReference type="Proteomes" id="UP000602284">
    <property type="component" value="Unassembled WGS sequence"/>
</dbReference>
<evidence type="ECO:0000256" key="1">
    <source>
        <dbReference type="ARBA" id="ARBA00002901"/>
    </source>
</evidence>
<dbReference type="SUPFAM" id="SSF63867">
    <property type="entry name" value="MoeA C-terminal domain-like"/>
    <property type="match status" value="1"/>
</dbReference>
<evidence type="ECO:0000256" key="6">
    <source>
        <dbReference type="ARBA" id="ARBA00022505"/>
    </source>
</evidence>
<evidence type="ECO:0000256" key="2">
    <source>
        <dbReference type="ARBA" id="ARBA00005046"/>
    </source>
</evidence>
<dbReference type="InterPro" id="IPR036425">
    <property type="entry name" value="MoaB/Mog-like_dom_sf"/>
</dbReference>
<dbReference type="SUPFAM" id="SSF53218">
    <property type="entry name" value="Molybdenum cofactor biosynthesis proteins"/>
    <property type="match status" value="1"/>
</dbReference>
<evidence type="ECO:0000313" key="12">
    <source>
        <dbReference type="Proteomes" id="UP000602284"/>
    </source>
</evidence>